<feature type="binding site" evidence="14">
    <location>
        <position position="170"/>
    </location>
    <ligand>
        <name>Zn(2+)</name>
        <dbReference type="ChEBI" id="CHEBI:29105"/>
        <label>1</label>
    </ligand>
</feature>
<dbReference type="GO" id="GO:0051082">
    <property type="term" value="F:unfolded protein binding"/>
    <property type="evidence" value="ECO:0007669"/>
    <property type="project" value="UniProtKB-UniRule"/>
</dbReference>
<evidence type="ECO:0000256" key="11">
    <source>
        <dbReference type="ARBA" id="ARBA00053423"/>
    </source>
</evidence>
<evidence type="ECO:0000256" key="8">
    <source>
        <dbReference type="ARBA" id="ARBA00022833"/>
    </source>
</evidence>
<evidence type="ECO:0000256" key="6">
    <source>
        <dbReference type="ARBA" id="ARBA00022737"/>
    </source>
</evidence>
<dbReference type="SUPFAM" id="SSF49493">
    <property type="entry name" value="HSP40/DnaJ peptide-binding domain"/>
    <property type="match status" value="2"/>
</dbReference>
<dbReference type="Gene3D" id="2.60.260.20">
    <property type="entry name" value="Urease metallochaperone UreE, N-terminal domain"/>
    <property type="match status" value="2"/>
</dbReference>
<dbReference type="STRING" id="56780.SYN_01906"/>
<comment type="function">
    <text evidence="11 14">Participates actively in the response to hyperosmotic and heat shock by preventing the aggregation of stress-denatured proteins and by disaggregating proteins, also in an autonomous, DnaK-independent fashion. Unfolded proteins bind initially to DnaJ; upon interaction with the DnaJ-bound protein, DnaK hydrolyzes its bound ATP, resulting in the formation of a stable complex. GrpE releases ADP from DnaK; ATP binding to DnaK triggers the release of the substrate protein, thus completing the reaction cycle. Several rounds of ATP-dependent interactions between DnaJ, DnaK and GrpE are required for fully efficient folding. Also involved, together with DnaK and GrpE, in the DNA replication of plasmids through activation of initiation proteins.</text>
</comment>
<dbReference type="CDD" id="cd10747">
    <property type="entry name" value="DnaJ_C"/>
    <property type="match status" value="1"/>
</dbReference>
<dbReference type="Pfam" id="PF00226">
    <property type="entry name" value="DnaJ"/>
    <property type="match status" value="1"/>
</dbReference>
<keyword evidence="7 14" id="KW-0863">Zinc-finger</keyword>
<evidence type="ECO:0000256" key="2">
    <source>
        <dbReference type="ARBA" id="ARBA00011738"/>
    </source>
</evidence>
<keyword evidence="5 14" id="KW-0479">Metal-binding</keyword>
<dbReference type="GO" id="GO:0005524">
    <property type="term" value="F:ATP binding"/>
    <property type="evidence" value="ECO:0007669"/>
    <property type="project" value="InterPro"/>
</dbReference>
<feature type="domain" description="CR-type" evidence="17">
    <location>
        <begin position="154"/>
        <end position="232"/>
    </location>
</feature>
<dbReference type="Pfam" id="PF01556">
    <property type="entry name" value="DnaJ_C"/>
    <property type="match status" value="1"/>
</dbReference>
<dbReference type="AlphaFoldDB" id="Q2LU36"/>
<dbReference type="SMART" id="SM00271">
    <property type="entry name" value="DnaJ"/>
    <property type="match status" value="1"/>
</dbReference>
<dbReference type="InterPro" id="IPR002939">
    <property type="entry name" value="DnaJ_C"/>
</dbReference>
<feature type="domain" description="J" evidence="16">
    <location>
        <begin position="26"/>
        <end position="91"/>
    </location>
</feature>
<dbReference type="FunFam" id="2.60.260.20:FF:000004">
    <property type="entry name" value="Molecular chaperone DnaJ"/>
    <property type="match status" value="1"/>
</dbReference>
<keyword evidence="3 14" id="KW-0963">Cytoplasm</keyword>
<evidence type="ECO:0000256" key="15">
    <source>
        <dbReference type="PROSITE-ProRule" id="PRU00546"/>
    </source>
</evidence>
<dbReference type="PROSITE" id="PS50076">
    <property type="entry name" value="DNAJ_2"/>
    <property type="match status" value="1"/>
</dbReference>
<dbReference type="FunFam" id="2.10.230.10:FF:000002">
    <property type="entry name" value="Molecular chaperone DnaJ"/>
    <property type="match status" value="1"/>
</dbReference>
<feature type="zinc finger region" description="CR-type" evidence="15">
    <location>
        <begin position="154"/>
        <end position="232"/>
    </location>
</feature>
<keyword evidence="19" id="KW-1185">Reference proteome</keyword>
<keyword evidence="6 14" id="KW-0677">Repeat</keyword>
<dbReference type="HOGENOM" id="CLU_017633_0_7_7"/>
<dbReference type="KEGG" id="sat:SYN_01906"/>
<evidence type="ECO:0000256" key="5">
    <source>
        <dbReference type="ARBA" id="ARBA00022723"/>
    </source>
</evidence>
<evidence type="ECO:0000259" key="17">
    <source>
        <dbReference type="PROSITE" id="PS51188"/>
    </source>
</evidence>
<evidence type="ECO:0000256" key="10">
    <source>
        <dbReference type="ARBA" id="ARBA00023186"/>
    </source>
</evidence>
<comment type="caution">
    <text evidence="14">Lacks conserved residue(s) required for the propagation of feature annotation.</text>
</comment>
<gene>
    <name evidence="14" type="primary">dnaJ</name>
    <name evidence="18" type="ORF">SYN_01906</name>
</gene>
<dbReference type="NCBIfam" id="NF010887">
    <property type="entry name" value="PRK14294.1"/>
    <property type="match status" value="1"/>
</dbReference>
<keyword evidence="4 14" id="KW-0235">DNA replication</keyword>
<dbReference type="InterPro" id="IPR001305">
    <property type="entry name" value="HSP_DnaJ_Cys-rich_dom"/>
</dbReference>
<name>Q2LU36_SYNAS</name>
<reference evidence="18 19" key="1">
    <citation type="journal article" date="2007" name="Proc. Natl. Acad. Sci. U.S.A.">
        <title>The genome of Syntrophus aciditrophicus: life at the thermodynamic limit of microbial growth.</title>
        <authorList>
            <person name="McInerney M.J."/>
            <person name="Rohlin L."/>
            <person name="Mouttaki H."/>
            <person name="Kim U."/>
            <person name="Krupp R.S."/>
            <person name="Rios-Hernandez L."/>
            <person name="Sieber J."/>
            <person name="Struchtemeyer C.G."/>
            <person name="Bhattacharyya A."/>
            <person name="Campbell J.W."/>
            <person name="Gunsalus R.P."/>
        </authorList>
    </citation>
    <scope>NUCLEOTIDE SEQUENCE [LARGE SCALE GENOMIC DNA]</scope>
    <source>
        <strain evidence="18 19">SB</strain>
    </source>
</reference>
<accession>Q2LU36</accession>
<feature type="binding site" evidence="14">
    <location>
        <position position="206"/>
    </location>
    <ligand>
        <name>Zn(2+)</name>
        <dbReference type="ChEBI" id="CHEBI:29105"/>
        <label>2</label>
    </ligand>
</feature>
<dbReference type="GO" id="GO:0005737">
    <property type="term" value="C:cytoplasm"/>
    <property type="evidence" value="ECO:0007669"/>
    <property type="project" value="UniProtKB-SubCell"/>
</dbReference>
<dbReference type="NCBIfam" id="TIGR02349">
    <property type="entry name" value="DnaJ_bact"/>
    <property type="match status" value="1"/>
</dbReference>
<feature type="binding site" evidence="14">
    <location>
        <position position="187"/>
    </location>
    <ligand>
        <name>Zn(2+)</name>
        <dbReference type="ChEBI" id="CHEBI:29105"/>
        <label>2</label>
    </ligand>
</feature>
<comment type="similarity">
    <text evidence="12 14">Belongs to the DnaJ family.</text>
</comment>
<organism evidence="18 19">
    <name type="scientific">Syntrophus aciditrophicus (strain SB)</name>
    <dbReference type="NCBI Taxonomy" id="56780"/>
    <lineage>
        <taxon>Bacteria</taxon>
        <taxon>Pseudomonadati</taxon>
        <taxon>Thermodesulfobacteriota</taxon>
        <taxon>Syntrophia</taxon>
        <taxon>Syntrophales</taxon>
        <taxon>Syntrophaceae</taxon>
        <taxon>Syntrophus</taxon>
    </lineage>
</organism>
<dbReference type="PANTHER" id="PTHR43096:SF48">
    <property type="entry name" value="CHAPERONE PROTEIN DNAJ"/>
    <property type="match status" value="1"/>
</dbReference>
<feature type="binding site" evidence="14">
    <location>
        <position position="167"/>
    </location>
    <ligand>
        <name>Zn(2+)</name>
        <dbReference type="ChEBI" id="CHEBI:29105"/>
        <label>1</label>
    </ligand>
</feature>
<dbReference type="EMBL" id="CP000252">
    <property type="protein sequence ID" value="ABC77597.1"/>
    <property type="molecule type" value="Genomic_DNA"/>
</dbReference>
<dbReference type="CDD" id="cd06257">
    <property type="entry name" value="DnaJ"/>
    <property type="match status" value="1"/>
</dbReference>
<dbReference type="GO" id="GO:0008270">
    <property type="term" value="F:zinc ion binding"/>
    <property type="evidence" value="ECO:0007669"/>
    <property type="project" value="UniProtKB-UniRule"/>
</dbReference>
<dbReference type="PRINTS" id="PR00625">
    <property type="entry name" value="JDOMAIN"/>
</dbReference>
<evidence type="ECO:0000259" key="16">
    <source>
        <dbReference type="PROSITE" id="PS50076"/>
    </source>
</evidence>
<dbReference type="InParanoid" id="Q2LU36"/>
<keyword evidence="8 14" id="KW-0862">Zinc</keyword>
<feature type="binding site" evidence="14">
    <location>
        <position position="223"/>
    </location>
    <ligand>
        <name>Zn(2+)</name>
        <dbReference type="ChEBI" id="CHEBI:29105"/>
        <label>1</label>
    </ligand>
</feature>
<dbReference type="SUPFAM" id="SSF57938">
    <property type="entry name" value="DnaJ/Hsp40 cysteine-rich domain"/>
    <property type="match status" value="1"/>
</dbReference>
<evidence type="ECO:0000256" key="3">
    <source>
        <dbReference type="ARBA" id="ARBA00022490"/>
    </source>
</evidence>
<dbReference type="FunCoup" id="Q2LU36">
    <property type="interactions" value="554"/>
</dbReference>
<dbReference type="InterPro" id="IPR008971">
    <property type="entry name" value="HSP40/DnaJ_pept-bd"/>
</dbReference>
<evidence type="ECO:0000256" key="7">
    <source>
        <dbReference type="ARBA" id="ARBA00022771"/>
    </source>
</evidence>
<keyword evidence="10 14" id="KW-0143">Chaperone</keyword>
<proteinExistence type="inferred from homology"/>
<feature type="binding site" evidence="14">
    <location>
        <position position="184"/>
    </location>
    <ligand>
        <name>Zn(2+)</name>
        <dbReference type="ChEBI" id="CHEBI:29105"/>
        <label>2</label>
    </ligand>
</feature>
<dbReference type="NCBIfam" id="NF008035">
    <property type="entry name" value="PRK10767.1"/>
    <property type="match status" value="1"/>
</dbReference>
<dbReference type="PROSITE" id="PS00636">
    <property type="entry name" value="DNAJ_1"/>
    <property type="match status" value="1"/>
</dbReference>
<evidence type="ECO:0000256" key="1">
    <source>
        <dbReference type="ARBA" id="ARBA00004496"/>
    </source>
</evidence>
<keyword evidence="9 14" id="KW-0346">Stress response</keyword>
<protein>
    <recommendedName>
        <fullName evidence="13 14">Chaperone protein DnaJ</fullName>
    </recommendedName>
</protein>
<comment type="subunit">
    <text evidence="2 14">Homodimer.</text>
</comment>
<evidence type="ECO:0000256" key="9">
    <source>
        <dbReference type="ARBA" id="ARBA00023016"/>
    </source>
</evidence>
<comment type="cofactor">
    <cofactor evidence="14">
        <name>Zn(2+)</name>
        <dbReference type="ChEBI" id="CHEBI:29105"/>
    </cofactor>
    <text evidence="14">Binds 2 Zn(2+) ions per monomer.</text>
</comment>
<dbReference type="FunFam" id="1.10.287.110:FF:000034">
    <property type="entry name" value="Chaperone protein DnaJ"/>
    <property type="match status" value="1"/>
</dbReference>
<evidence type="ECO:0000256" key="14">
    <source>
        <dbReference type="HAMAP-Rule" id="MF_01152"/>
    </source>
</evidence>
<evidence type="ECO:0000256" key="4">
    <source>
        <dbReference type="ARBA" id="ARBA00022705"/>
    </source>
</evidence>
<dbReference type="GO" id="GO:0042026">
    <property type="term" value="P:protein refolding"/>
    <property type="evidence" value="ECO:0007669"/>
    <property type="project" value="TreeGrafter"/>
</dbReference>
<dbReference type="Proteomes" id="UP000001933">
    <property type="component" value="Chromosome"/>
</dbReference>
<evidence type="ECO:0000256" key="12">
    <source>
        <dbReference type="ARBA" id="ARBA00061004"/>
    </source>
</evidence>
<dbReference type="eggNOG" id="COG0484">
    <property type="taxonomic scope" value="Bacteria"/>
</dbReference>
<dbReference type="PANTHER" id="PTHR43096">
    <property type="entry name" value="DNAJ HOMOLOG 1, MITOCHONDRIAL-RELATED"/>
    <property type="match status" value="1"/>
</dbReference>
<dbReference type="InterPro" id="IPR018253">
    <property type="entry name" value="DnaJ_domain_CS"/>
</dbReference>
<dbReference type="GO" id="GO:0009408">
    <property type="term" value="P:response to heat"/>
    <property type="evidence" value="ECO:0007669"/>
    <property type="project" value="InterPro"/>
</dbReference>
<comment type="subcellular location">
    <subcellularLocation>
        <location evidence="1 14">Cytoplasm</location>
    </subcellularLocation>
</comment>
<feature type="binding site" evidence="14">
    <location>
        <position position="209"/>
    </location>
    <ligand>
        <name>Zn(2+)</name>
        <dbReference type="ChEBI" id="CHEBI:29105"/>
        <label>2</label>
    </ligand>
</feature>
<feature type="binding site" evidence="14">
    <location>
        <position position="220"/>
    </location>
    <ligand>
        <name>Zn(2+)</name>
        <dbReference type="ChEBI" id="CHEBI:29105"/>
        <label>1</label>
    </ligand>
</feature>
<dbReference type="HAMAP" id="MF_01152">
    <property type="entry name" value="DnaJ"/>
    <property type="match status" value="1"/>
</dbReference>
<evidence type="ECO:0000256" key="13">
    <source>
        <dbReference type="ARBA" id="ARBA00067609"/>
    </source>
</evidence>
<dbReference type="InterPro" id="IPR001623">
    <property type="entry name" value="DnaJ_domain"/>
</dbReference>
<dbReference type="PROSITE" id="PS51188">
    <property type="entry name" value="ZF_CR"/>
    <property type="match status" value="1"/>
</dbReference>
<dbReference type="CDD" id="cd10719">
    <property type="entry name" value="DnaJ_zf"/>
    <property type="match status" value="1"/>
</dbReference>
<dbReference type="SUPFAM" id="SSF46565">
    <property type="entry name" value="Chaperone J-domain"/>
    <property type="match status" value="1"/>
</dbReference>
<dbReference type="Gene3D" id="1.10.287.110">
    <property type="entry name" value="DnaJ domain"/>
    <property type="match status" value="1"/>
</dbReference>
<dbReference type="GO" id="GO:0031072">
    <property type="term" value="F:heat shock protein binding"/>
    <property type="evidence" value="ECO:0007669"/>
    <property type="project" value="InterPro"/>
</dbReference>
<dbReference type="InterPro" id="IPR036410">
    <property type="entry name" value="HSP_DnaJ_Cys-rich_dom_sf"/>
</dbReference>
<dbReference type="Gene3D" id="2.10.230.10">
    <property type="entry name" value="Heat shock protein DnaJ, cysteine-rich domain"/>
    <property type="match status" value="1"/>
</dbReference>
<evidence type="ECO:0000313" key="18">
    <source>
        <dbReference type="EMBL" id="ABC77597.1"/>
    </source>
</evidence>
<dbReference type="InterPro" id="IPR012724">
    <property type="entry name" value="DnaJ"/>
</dbReference>
<sequence length="377" mass="41448">METCWIRSIKSSREETFKSLMITRRDYYKILGVEKSASTEEIKKSYRQLAMQHHPDRNPGDKEAEERFKEAAEAYEVLSDPEKRGIYDRYGHSGLNGAGYRGFTDFEDIFASFGDIFGDFFGGRAGRTRARSSVRAGADLRYDLRVPFLDAALGTTTEIRIEKSIRCPTCGGSRCAPGTSPQLCDLCGGRGQVTQSKGFFSIRSTCPQCHGMGSVIASLCRKCSGRGKVRSSKTVQLKIPAGVETGSKLRVRGEGEEGVSGGPSGDLYVFITVEPHDLFERNGNDIHCCVLITFVQAALGGAVEVPTLRGRESLKIPPGTQSGSRFRLRGKGIASLQGDGYGDQVIETVVTVPTNLTRRQEELLKEFERLENEKRGS</sequence>
<evidence type="ECO:0000313" key="19">
    <source>
        <dbReference type="Proteomes" id="UP000001933"/>
    </source>
</evidence>
<dbReference type="InterPro" id="IPR036869">
    <property type="entry name" value="J_dom_sf"/>
</dbReference>
<comment type="domain">
    <text evidence="14">The J domain is necessary and sufficient to stimulate DnaK ATPase activity. Zinc center 1 plays an important role in the autonomous, DnaK-independent chaperone activity of DnaJ. Zinc center 2 is essential for interaction with DnaK and for DnaJ activity.</text>
</comment>
<dbReference type="GO" id="GO:0006260">
    <property type="term" value="P:DNA replication"/>
    <property type="evidence" value="ECO:0007669"/>
    <property type="project" value="UniProtKB-KW"/>
</dbReference>
<dbReference type="Pfam" id="PF00684">
    <property type="entry name" value="DnaJ_CXXCXGXG"/>
    <property type="match status" value="1"/>
</dbReference>